<dbReference type="GO" id="GO:0008146">
    <property type="term" value="F:sulfotransferase activity"/>
    <property type="evidence" value="ECO:0007669"/>
    <property type="project" value="InterPro"/>
</dbReference>
<reference evidence="4" key="1">
    <citation type="submission" date="2023-11" db="EMBL/GenBank/DDBJ databases">
        <title>Genome assemblies of two species of porcelain crab, Petrolisthes cinctipes and Petrolisthes manimaculis (Anomura: Porcellanidae).</title>
        <authorList>
            <person name="Angst P."/>
        </authorList>
    </citation>
    <scope>NUCLEOTIDE SEQUENCE</scope>
    <source>
        <strain evidence="4">PB745_02</strain>
        <tissue evidence="4">Gill</tissue>
    </source>
</reference>
<dbReference type="EMBL" id="JAWZYT010001027">
    <property type="protein sequence ID" value="KAK4316342.1"/>
    <property type="molecule type" value="Genomic_DNA"/>
</dbReference>
<evidence type="ECO:0000256" key="1">
    <source>
        <dbReference type="ARBA" id="ARBA00005771"/>
    </source>
</evidence>
<dbReference type="PANTHER" id="PTHR11783">
    <property type="entry name" value="SULFOTRANSFERASE SULT"/>
    <property type="match status" value="1"/>
</dbReference>
<dbReference type="Pfam" id="PF00685">
    <property type="entry name" value="Sulfotransfer_1"/>
    <property type="match status" value="1"/>
</dbReference>
<evidence type="ECO:0000259" key="3">
    <source>
        <dbReference type="Pfam" id="PF00685"/>
    </source>
</evidence>
<dbReference type="SUPFAM" id="SSF52540">
    <property type="entry name" value="P-loop containing nucleoside triphosphate hydrolases"/>
    <property type="match status" value="1"/>
</dbReference>
<evidence type="ECO:0000256" key="2">
    <source>
        <dbReference type="ARBA" id="ARBA00022679"/>
    </source>
</evidence>
<sequence>MCSDRTTTTLASGHKIIHLEGEELSRQEKDWEGYTEGLVRLTPGRWLFSSTFIQHANKYYNFKMREKDVLLMTYTKCGTTWLQEVVWTMRNNPDLDNPMAAAAVNTRVPFIEMDLFLKSKKIPEIEADHPMMKAFQKMCPGRDAAADGMFLQMAESAPDSRTIKTHLPLSLLPQNLLDTCKVVYLARNPRDAIVSFFHHARIFRIHSYTGTFDDFVQYFVDDDFLYGPYWLHLKEAWEQRNHPNLHFMFYEDLKTNNMKELKKLNNFLNTKLTDQQLNNVSHYTSFPEMKARNSLLGEGGDIFLNLDIINKDGGFYRKGEVGSWKGKYTKEQDQKINHWINKNLGDIGIDFKYTA</sequence>
<dbReference type="InterPro" id="IPR000863">
    <property type="entry name" value="Sulfotransferase_dom"/>
</dbReference>
<name>A0AAE1Q0C8_9EUCA</name>
<feature type="domain" description="Sulfotransferase" evidence="3">
    <location>
        <begin position="67"/>
        <end position="347"/>
    </location>
</feature>
<organism evidence="4 5">
    <name type="scientific">Petrolisthes manimaculis</name>
    <dbReference type="NCBI Taxonomy" id="1843537"/>
    <lineage>
        <taxon>Eukaryota</taxon>
        <taxon>Metazoa</taxon>
        <taxon>Ecdysozoa</taxon>
        <taxon>Arthropoda</taxon>
        <taxon>Crustacea</taxon>
        <taxon>Multicrustacea</taxon>
        <taxon>Malacostraca</taxon>
        <taxon>Eumalacostraca</taxon>
        <taxon>Eucarida</taxon>
        <taxon>Decapoda</taxon>
        <taxon>Pleocyemata</taxon>
        <taxon>Anomura</taxon>
        <taxon>Galatheoidea</taxon>
        <taxon>Porcellanidae</taxon>
        <taxon>Petrolisthes</taxon>
    </lineage>
</organism>
<evidence type="ECO:0000313" key="5">
    <source>
        <dbReference type="Proteomes" id="UP001292094"/>
    </source>
</evidence>
<protein>
    <recommendedName>
        <fullName evidence="3">Sulfotransferase domain-containing protein</fullName>
    </recommendedName>
</protein>
<keyword evidence="5" id="KW-1185">Reference proteome</keyword>
<dbReference type="AlphaFoldDB" id="A0AAE1Q0C8"/>
<evidence type="ECO:0000313" key="4">
    <source>
        <dbReference type="EMBL" id="KAK4316342.1"/>
    </source>
</evidence>
<dbReference type="Gene3D" id="3.40.50.300">
    <property type="entry name" value="P-loop containing nucleotide triphosphate hydrolases"/>
    <property type="match status" value="1"/>
</dbReference>
<dbReference type="InterPro" id="IPR027417">
    <property type="entry name" value="P-loop_NTPase"/>
</dbReference>
<comment type="similarity">
    <text evidence="1">Belongs to the sulfotransferase 1 family.</text>
</comment>
<comment type="caution">
    <text evidence="4">The sequence shown here is derived from an EMBL/GenBank/DDBJ whole genome shotgun (WGS) entry which is preliminary data.</text>
</comment>
<dbReference type="Proteomes" id="UP001292094">
    <property type="component" value="Unassembled WGS sequence"/>
</dbReference>
<gene>
    <name evidence="4" type="ORF">Pmani_012471</name>
</gene>
<keyword evidence="2" id="KW-0808">Transferase</keyword>
<proteinExistence type="inferred from homology"/>
<accession>A0AAE1Q0C8</accession>